<feature type="domain" description="PhoD-like phosphatase metallophosphatase" evidence="1">
    <location>
        <begin position="526"/>
        <end position="702"/>
    </location>
</feature>
<dbReference type="PANTHER" id="PTHR43606:SF2">
    <property type="entry name" value="ALKALINE PHOSPHATASE FAMILY PROTEIN (AFU_ORTHOLOGUE AFUA_5G03860)"/>
    <property type="match status" value="1"/>
</dbReference>
<organism evidence="3 4">
    <name type="scientific">Myxococcus xanthus</name>
    <dbReference type="NCBI Taxonomy" id="34"/>
    <lineage>
        <taxon>Bacteria</taxon>
        <taxon>Pseudomonadati</taxon>
        <taxon>Myxococcota</taxon>
        <taxon>Myxococcia</taxon>
        <taxon>Myxococcales</taxon>
        <taxon>Cystobacterineae</taxon>
        <taxon>Myxococcaceae</taxon>
        <taxon>Myxococcus</taxon>
    </lineage>
</organism>
<proteinExistence type="predicted"/>
<dbReference type="PANTHER" id="PTHR43606">
    <property type="entry name" value="PHOSPHATASE, PUTATIVE (AFU_ORTHOLOGUE AFUA_6G08710)-RELATED"/>
    <property type="match status" value="1"/>
</dbReference>
<dbReference type="Pfam" id="PF09423">
    <property type="entry name" value="PhoD"/>
    <property type="match status" value="2"/>
</dbReference>
<gene>
    <name evidence="3" type="ORF">BHS09_06860</name>
</gene>
<dbReference type="Gene3D" id="3.60.21.70">
    <property type="entry name" value="PhoD-like phosphatase"/>
    <property type="match status" value="2"/>
</dbReference>
<dbReference type="CDD" id="cd07389">
    <property type="entry name" value="MPP_PhoD"/>
    <property type="match status" value="1"/>
</dbReference>
<dbReference type="SUPFAM" id="SSF56300">
    <property type="entry name" value="Metallo-dependent phosphatases"/>
    <property type="match status" value="2"/>
</dbReference>
<evidence type="ECO:0000259" key="2">
    <source>
        <dbReference type="Pfam" id="PF16655"/>
    </source>
</evidence>
<feature type="domain" description="PhoD-like phosphatase metallophosphatase" evidence="1">
    <location>
        <begin position="172"/>
        <end position="368"/>
    </location>
</feature>
<dbReference type="AlphaFoldDB" id="A0AAE6FWY3"/>
<name>A0AAE6FWY3_MYXXA</name>
<dbReference type="InterPro" id="IPR018946">
    <property type="entry name" value="PhoD-like_MPP"/>
</dbReference>
<reference evidence="3 4" key="1">
    <citation type="journal article" date="2019" name="Science">
        <title>Social genes are selection hotspots in kin groups of a soil microbe.</title>
        <authorList>
            <person name="Wielgoss S."/>
            <person name="Wolfensberger R."/>
            <person name="Sun L."/>
            <person name="Fiegna F."/>
            <person name="Velicer G.J."/>
        </authorList>
    </citation>
    <scope>NUCLEOTIDE SEQUENCE [LARGE SCALE GENOMIC DNA]</scope>
    <source>
        <strain evidence="3 4">MC3.5.9c15</strain>
    </source>
</reference>
<evidence type="ECO:0000259" key="1">
    <source>
        <dbReference type="Pfam" id="PF09423"/>
    </source>
</evidence>
<protein>
    <submittedName>
        <fullName evidence="3">Metallophosphatase</fullName>
    </submittedName>
</protein>
<feature type="domain" description="Phospholipase D N-terminal" evidence="2">
    <location>
        <begin position="67"/>
        <end position="160"/>
    </location>
</feature>
<dbReference type="InterPro" id="IPR029052">
    <property type="entry name" value="Metallo-depent_PP-like"/>
</dbReference>
<evidence type="ECO:0000313" key="4">
    <source>
        <dbReference type="Proteomes" id="UP000320179"/>
    </source>
</evidence>
<dbReference type="RefSeq" id="WP_140797494.1">
    <property type="nucleotide sequence ID" value="NZ_CP017172.1"/>
</dbReference>
<dbReference type="Proteomes" id="UP000320179">
    <property type="component" value="Chromosome"/>
</dbReference>
<sequence>MFPAEWKSALDSRPCYPTRATRSPALFDRFKRRSFLQAVVAVAATTAFGCSDDETTSDAGEKYFPQSVCSGDPRPDSVVLWVRAVDPDNASANTQVRLEVSTSESFSSLVLDQQFTAQAQFDHALKVKVTNLSARTTYYYRFTIDANGQKHSTVTGRTRTAPAAGDDVPVKFVFASCQDYIGRYYNAWQHLLQLNEDLDFVVFLGDYVYETTGDASFQSVDGRGIVFSEPEKALRQGTGLTAFYAANSLSNYRDLYKTLRTDKVIQQVHERYPFIITWDDHEFSDDCWGDVATYTDERTNEKQTERRRNAEQAFFEYIPMDHGASNAGAIDINAVVSQPTRIYRDFEFGRNLKLLVTDTRTYRPDHLIPEDAYPGKVAVPAEQLAMVLPTLPEAVQAQLQSDMFAYVDIDAAELAPYKQILTGVYVQQAVAAGLTPEEASVKAASWVSGGLALFYVNQVLNAVNQARVAAGESAVPLIPVTGTPRGLAFAHMGKTGLFGIQGSRYVVVKPIFDLYAAIKYMGSAGASEGIFGNEQQAWLQESVAEATNAWKIIVSSISLTSMVFKLSDKADVPDPTLRQDFYFNVDQWDGFPTKKQEFLKFLRDNQVRNAMFISGDIHASFASVESGIPALTTPAISSGSIKELAGLAVIGAGFSTGSTVYRYIVAELDKSLKEAHPGMAFVDGDAHGFVVLEVGGTEAKAAFHLIPGTEIAKDYSLRQPSELTAKFTRRDFVIKDGTITSA</sequence>
<dbReference type="InterPro" id="IPR038607">
    <property type="entry name" value="PhoD-like_sf"/>
</dbReference>
<dbReference type="Gene3D" id="2.60.40.380">
    <property type="entry name" value="Purple acid phosphatase-like, N-terminal"/>
    <property type="match status" value="1"/>
</dbReference>
<evidence type="ECO:0000313" key="3">
    <source>
        <dbReference type="EMBL" id="QDE66753.1"/>
    </source>
</evidence>
<dbReference type="Pfam" id="PF16655">
    <property type="entry name" value="PhoD_N"/>
    <property type="match status" value="1"/>
</dbReference>
<dbReference type="InterPro" id="IPR052900">
    <property type="entry name" value="Phospholipid_Metab_Enz"/>
</dbReference>
<dbReference type="EMBL" id="CP017174">
    <property type="protein sequence ID" value="QDE66753.1"/>
    <property type="molecule type" value="Genomic_DNA"/>
</dbReference>
<dbReference type="InterPro" id="IPR032093">
    <property type="entry name" value="PhoD_N"/>
</dbReference>
<accession>A0AAE6FWY3</accession>